<gene>
    <name evidence="2" type="ORF">DTO57_01045</name>
</gene>
<dbReference type="EMBL" id="QORO01000001">
    <property type="protein sequence ID" value="RCK61271.1"/>
    <property type="molecule type" value="Genomic_DNA"/>
</dbReference>
<organism evidence="2 3">
    <name type="scientific">Microbacterium sorbitolivorans</name>
    <dbReference type="NCBI Taxonomy" id="1867410"/>
    <lineage>
        <taxon>Bacteria</taxon>
        <taxon>Bacillati</taxon>
        <taxon>Actinomycetota</taxon>
        <taxon>Actinomycetes</taxon>
        <taxon>Micrococcales</taxon>
        <taxon>Microbacteriaceae</taxon>
        <taxon>Microbacterium</taxon>
    </lineage>
</organism>
<accession>A0A367Y8E4</accession>
<feature type="transmembrane region" description="Helical" evidence="1">
    <location>
        <begin position="21"/>
        <end position="44"/>
    </location>
</feature>
<dbReference type="OrthoDB" id="4793644at2"/>
<evidence type="ECO:0000256" key="1">
    <source>
        <dbReference type="SAM" id="Phobius"/>
    </source>
</evidence>
<comment type="caution">
    <text evidence="2">The sequence shown here is derived from an EMBL/GenBank/DDBJ whole genome shotgun (WGS) entry which is preliminary data.</text>
</comment>
<protein>
    <submittedName>
        <fullName evidence="2">DUF4307 domain-containing protein</fullName>
    </submittedName>
</protein>
<dbReference type="AlphaFoldDB" id="A0A367Y8E4"/>
<proteinExistence type="predicted"/>
<dbReference type="Proteomes" id="UP000253508">
    <property type="component" value="Unassembled WGS sequence"/>
</dbReference>
<keyword evidence="1" id="KW-0472">Membrane</keyword>
<evidence type="ECO:0000313" key="3">
    <source>
        <dbReference type="Proteomes" id="UP000253508"/>
    </source>
</evidence>
<keyword evidence="3" id="KW-1185">Reference proteome</keyword>
<evidence type="ECO:0000313" key="2">
    <source>
        <dbReference type="EMBL" id="RCK61271.1"/>
    </source>
</evidence>
<reference evidence="2 3" key="1">
    <citation type="submission" date="2018-07" db="EMBL/GenBank/DDBJ databases">
        <title>Microbacterium endoborsara sp. nov., a novel actinobacterium isolated from Borszczowia aralocaspica.</title>
        <authorList>
            <person name="An D."/>
        </authorList>
    </citation>
    <scope>NUCLEOTIDE SEQUENCE [LARGE SCALE GENOMIC DNA]</scope>
    <source>
        <strain evidence="2 3">C1.15228</strain>
    </source>
</reference>
<keyword evidence="1" id="KW-1133">Transmembrane helix</keyword>
<dbReference type="InterPro" id="IPR025443">
    <property type="entry name" value="DUF4307"/>
</dbReference>
<dbReference type="Pfam" id="PF14155">
    <property type="entry name" value="DUF4307"/>
    <property type="match status" value="1"/>
</dbReference>
<name>A0A367Y8E4_9MICO</name>
<keyword evidence="1" id="KW-0812">Transmembrane</keyword>
<sequence length="132" mass="14408">MRVTTQAELDDRYGRTKRSTTRLWIGIAAIIGLVAVVGIGWTVVQKSRANVGFDDLGFEVVDSGHVDVHYRVTIPTDDEAVCVIEALDESFAKVGWEIVDVPESDSLSSEHSTTVRTVDTATTGHVVSCFVR</sequence>